<reference evidence="1" key="1">
    <citation type="submission" date="2023-08" db="EMBL/GenBank/DDBJ databases">
        <title>Complete genome sequence of Mycoplasma seminis 2200.</title>
        <authorList>
            <person name="Spergser J."/>
        </authorList>
    </citation>
    <scope>NUCLEOTIDE SEQUENCE [LARGE SCALE GENOMIC DNA]</scope>
    <source>
        <strain evidence="1">2200</strain>
    </source>
</reference>
<name>A0ABY9HA16_9MOLU</name>
<dbReference type="NCBIfam" id="NF045960">
    <property type="entry name" value="MHO_1580_fam"/>
    <property type="match status" value="1"/>
</dbReference>
<organism evidence="1 2">
    <name type="scientific">Mycoplasma seminis</name>
    <dbReference type="NCBI Taxonomy" id="512749"/>
    <lineage>
        <taxon>Bacteria</taxon>
        <taxon>Bacillati</taxon>
        <taxon>Mycoplasmatota</taxon>
        <taxon>Mollicutes</taxon>
        <taxon>Mycoplasmataceae</taxon>
        <taxon>Mycoplasma</taxon>
    </lineage>
</organism>
<keyword evidence="2" id="KW-1185">Reference proteome</keyword>
<dbReference type="Proteomes" id="UP001237011">
    <property type="component" value="Chromosome"/>
</dbReference>
<evidence type="ECO:0008006" key="3">
    <source>
        <dbReference type="Google" id="ProtNLM"/>
    </source>
</evidence>
<protein>
    <recommendedName>
        <fullName evidence="3">DUF1410 domain-containing protein</fullName>
    </recommendedName>
</protein>
<evidence type="ECO:0000313" key="1">
    <source>
        <dbReference type="EMBL" id="WLP85434.1"/>
    </source>
</evidence>
<gene>
    <name evidence="1" type="ORF">Q8852_03880</name>
</gene>
<evidence type="ECO:0000313" key="2">
    <source>
        <dbReference type="Proteomes" id="UP001237011"/>
    </source>
</evidence>
<proteinExistence type="predicted"/>
<dbReference type="RefSeq" id="WP_305937870.1">
    <property type="nucleotide sequence ID" value="NZ_CP132191.1"/>
</dbReference>
<dbReference type="EMBL" id="CP132191">
    <property type="protein sequence ID" value="WLP85434.1"/>
    <property type="molecule type" value="Genomic_DNA"/>
</dbReference>
<sequence length="416" mass="48999">MISTTINDYKTTYVVNESKVKVNTLSNNSWLNKFKAKFSINVDRILSNGMTDITIAFEDWLFDERNKYNLGLPEIVLDTILTPVIGKLIRTKLKSQILPIKAYVFVNSQEVVTFESNLKYRKHIKRIPFTTLKLPFEKLSDIVIKFATNVPGQGEVLLKEYQLIFSKAEKEKLKLSPLSNNLHIKTPFSYNFNFETDKSYWKELYYNNIFFTLNNLTNRKSYTDLISAYEYNDVKRTRFRDEISFNGYIPVKFEHVLLDAFLQDKIELITYNDESNNLLIDKTDYESSGVKFYGKVAEFLYTDENQNKIQKTTSPYSAQAIKIPYKFNDKFTASYHITSHYFDLDIIRHYETKGTNAYENVYNKKLKIKEIKVNNNHNYKFVINLNTDINAVFSDGFNLEKYFILEEDEKKSKFMN</sequence>
<accession>A0ABY9HA16</accession>